<dbReference type="SUPFAM" id="SSF52540">
    <property type="entry name" value="P-loop containing nucleoside triphosphate hydrolases"/>
    <property type="match status" value="1"/>
</dbReference>
<dbReference type="EMBL" id="LHUQ01000002">
    <property type="protein sequence ID" value="KON65822.1"/>
    <property type="molecule type" value="Genomic_DNA"/>
</dbReference>
<name>A0A0M0EKN6_KOMEU</name>
<evidence type="ECO:0000313" key="9">
    <source>
        <dbReference type="Proteomes" id="UP000037566"/>
    </source>
</evidence>
<protein>
    <submittedName>
        <fullName evidence="8">Sulfotransferase family protein</fullName>
    </submittedName>
</protein>
<dbReference type="Pfam" id="PF03567">
    <property type="entry name" value="Sulfotransfer_2"/>
    <property type="match status" value="1"/>
</dbReference>
<dbReference type="PATRIC" id="fig|33995.3.peg.561"/>
<comment type="subcellular location">
    <subcellularLocation>
        <location evidence="1">Golgi apparatus membrane</location>
        <topology evidence="1">Single-pass type II membrane protein</topology>
    </subcellularLocation>
</comment>
<evidence type="ECO:0000256" key="1">
    <source>
        <dbReference type="ARBA" id="ARBA00004323"/>
    </source>
</evidence>
<dbReference type="PANTHER" id="PTHR12137">
    <property type="entry name" value="CARBOHYDRATE SULFOTRANSFERASE"/>
    <property type="match status" value="1"/>
</dbReference>
<keyword evidence="5" id="KW-0333">Golgi apparatus</keyword>
<dbReference type="InterPro" id="IPR005331">
    <property type="entry name" value="Sulfotransferase"/>
</dbReference>
<dbReference type="InterPro" id="IPR018011">
    <property type="entry name" value="Carb_sulfotrans_8-10"/>
</dbReference>
<dbReference type="RefSeq" id="WP_053322838.1">
    <property type="nucleotide sequence ID" value="NZ_LHUQ01000002.1"/>
</dbReference>
<comment type="caution">
    <text evidence="8">The sequence shown here is derived from an EMBL/GenBank/DDBJ whole genome shotgun (WGS) entry which is preliminary data.</text>
</comment>
<dbReference type="OrthoDB" id="1407035at2"/>
<keyword evidence="7" id="KW-0325">Glycoprotein</keyword>
<dbReference type="Proteomes" id="UP000037566">
    <property type="component" value="Unassembled WGS sequence"/>
</dbReference>
<dbReference type="STRING" id="33995.KOEU_05090"/>
<organism evidence="8 9">
    <name type="scientific">Komagataeibacter europaeus</name>
    <name type="common">Gluconacetobacter europaeus</name>
    <dbReference type="NCBI Taxonomy" id="33995"/>
    <lineage>
        <taxon>Bacteria</taxon>
        <taxon>Pseudomonadati</taxon>
        <taxon>Pseudomonadota</taxon>
        <taxon>Alphaproteobacteria</taxon>
        <taxon>Acetobacterales</taxon>
        <taxon>Acetobacteraceae</taxon>
        <taxon>Komagataeibacter</taxon>
    </lineage>
</organism>
<sequence length="273" mass="32376">MNSIFSFLNKKDVPSLMTEIQARPGGNLSLDEHFLKTPREDVFFLFLEKVGCTTLKHLLIQTFWGDISSINPEYYMDNWTERNLIHAISFEALVINGREVLNRKNVKIITFCRNPYDRFVSAYVDKIANTPKQETDFFKWIKREILFKKLRENFGNKKIVESLLEISIADFVEFVKYTPEEHRDKHWISQHALNLADIINISEIIKLEDFNQKIPIVWKELFGIEISMESDICDNKVRRNKKYLTEEVANTIYEIYKKDFDLFGYEKDSWHGL</sequence>
<dbReference type="PANTHER" id="PTHR12137:SF54">
    <property type="entry name" value="CARBOHYDRATE SULFOTRANSFERASE"/>
    <property type="match status" value="1"/>
</dbReference>
<evidence type="ECO:0000313" key="8">
    <source>
        <dbReference type="EMBL" id="KON65822.1"/>
    </source>
</evidence>
<dbReference type="Gene3D" id="3.40.50.300">
    <property type="entry name" value="P-loop containing nucleotide triphosphate hydrolases"/>
    <property type="match status" value="1"/>
</dbReference>
<keyword evidence="9" id="KW-1185">Reference proteome</keyword>
<keyword evidence="4" id="KW-1133">Transmembrane helix</keyword>
<keyword evidence="3" id="KW-0812">Transmembrane</keyword>
<dbReference type="GO" id="GO:0016051">
    <property type="term" value="P:carbohydrate biosynthetic process"/>
    <property type="evidence" value="ECO:0007669"/>
    <property type="project" value="InterPro"/>
</dbReference>
<dbReference type="InterPro" id="IPR027417">
    <property type="entry name" value="P-loop_NTPase"/>
</dbReference>
<accession>A0A0M0EKN6</accession>
<gene>
    <name evidence="8" type="ORF">KOEU_05090</name>
</gene>
<keyword evidence="6" id="KW-0472">Membrane</keyword>
<evidence type="ECO:0000256" key="2">
    <source>
        <dbReference type="ARBA" id="ARBA00022679"/>
    </source>
</evidence>
<evidence type="ECO:0000256" key="5">
    <source>
        <dbReference type="ARBA" id="ARBA00023034"/>
    </source>
</evidence>
<evidence type="ECO:0000256" key="4">
    <source>
        <dbReference type="ARBA" id="ARBA00022989"/>
    </source>
</evidence>
<evidence type="ECO:0000256" key="3">
    <source>
        <dbReference type="ARBA" id="ARBA00022692"/>
    </source>
</evidence>
<evidence type="ECO:0000256" key="7">
    <source>
        <dbReference type="ARBA" id="ARBA00023180"/>
    </source>
</evidence>
<keyword evidence="2" id="KW-0808">Transferase</keyword>
<reference evidence="8" key="1">
    <citation type="submission" date="2015-08" db="EMBL/GenBank/DDBJ databases">
        <title>Draft genome sequence of Komagataeibacter europaeus CECT 8546 a cellulose producer strain from vinegar produced by the traditional method.</title>
        <authorList>
            <person name="Poehlein A."/>
            <person name="Valera M.J."/>
            <person name="Haack F.S."/>
            <person name="Mas A."/>
            <person name="Daniel R."/>
            <person name="Streit W.R."/>
            <person name="Mateo E."/>
        </authorList>
    </citation>
    <scope>NUCLEOTIDE SEQUENCE [LARGE SCALE GENOMIC DNA]</scope>
    <source>
        <strain evidence="8">CECT 8546</strain>
    </source>
</reference>
<dbReference type="GO" id="GO:0008146">
    <property type="term" value="F:sulfotransferase activity"/>
    <property type="evidence" value="ECO:0007669"/>
    <property type="project" value="InterPro"/>
</dbReference>
<dbReference type="AlphaFoldDB" id="A0A0M0EKN6"/>
<dbReference type="GO" id="GO:0016020">
    <property type="term" value="C:membrane"/>
    <property type="evidence" value="ECO:0007669"/>
    <property type="project" value="InterPro"/>
</dbReference>
<evidence type="ECO:0000256" key="6">
    <source>
        <dbReference type="ARBA" id="ARBA00023136"/>
    </source>
</evidence>
<proteinExistence type="predicted"/>